<dbReference type="EMBL" id="ANIZ01003153">
    <property type="protein sequence ID" value="ETI35361.1"/>
    <property type="molecule type" value="Genomic_DNA"/>
</dbReference>
<protein>
    <submittedName>
        <fullName evidence="2">Uncharacterized protein</fullName>
    </submittedName>
</protein>
<dbReference type="HOGENOM" id="CLU_2138429_0_0_1"/>
<reference evidence="2 3" key="1">
    <citation type="submission" date="2013-11" db="EMBL/GenBank/DDBJ databases">
        <title>The Genome Sequence of Phytophthora parasitica P1569.</title>
        <authorList>
            <consortium name="The Broad Institute Genomics Platform"/>
            <person name="Russ C."/>
            <person name="Tyler B."/>
            <person name="Panabieres F."/>
            <person name="Shan W."/>
            <person name="Tripathy S."/>
            <person name="Grunwald N."/>
            <person name="Machado M."/>
            <person name="Johnson C.S."/>
            <person name="Arredondo F."/>
            <person name="Hong C."/>
            <person name="Coffey M."/>
            <person name="Young S.K."/>
            <person name="Zeng Q."/>
            <person name="Gargeya S."/>
            <person name="Fitzgerald M."/>
            <person name="Abouelleil A."/>
            <person name="Alvarado L."/>
            <person name="Chapman S.B."/>
            <person name="Gainer-Dewar J."/>
            <person name="Goldberg J."/>
            <person name="Griggs A."/>
            <person name="Gujja S."/>
            <person name="Hansen M."/>
            <person name="Howarth C."/>
            <person name="Imamovic A."/>
            <person name="Ireland A."/>
            <person name="Larimer J."/>
            <person name="McCowan C."/>
            <person name="Murphy C."/>
            <person name="Pearson M."/>
            <person name="Poon T.W."/>
            <person name="Priest M."/>
            <person name="Roberts A."/>
            <person name="Saif S."/>
            <person name="Shea T."/>
            <person name="Sykes S."/>
            <person name="Wortman J."/>
            <person name="Nusbaum C."/>
            <person name="Birren B."/>
        </authorList>
    </citation>
    <scope>NUCLEOTIDE SEQUENCE [LARGE SCALE GENOMIC DNA]</scope>
    <source>
        <strain evidence="2 3">P1569</strain>
    </source>
</reference>
<keyword evidence="3" id="KW-1185">Reference proteome</keyword>
<comment type="caution">
    <text evidence="2">The sequence shown here is derived from an EMBL/GenBank/DDBJ whole genome shotgun (WGS) entry which is preliminary data.</text>
</comment>
<proteinExistence type="predicted"/>
<dbReference type="Proteomes" id="UP000018721">
    <property type="component" value="Unassembled WGS sequence"/>
</dbReference>
<evidence type="ECO:0000256" key="1">
    <source>
        <dbReference type="SAM" id="MobiDB-lite"/>
    </source>
</evidence>
<dbReference type="AlphaFoldDB" id="V9E8R4"/>
<accession>V9E8R4</accession>
<name>V9E8R4_PHYNI</name>
<feature type="compositionally biased region" description="Polar residues" evidence="1">
    <location>
        <begin position="100"/>
        <end position="113"/>
    </location>
</feature>
<evidence type="ECO:0000313" key="2">
    <source>
        <dbReference type="EMBL" id="ETI35361.1"/>
    </source>
</evidence>
<feature type="region of interest" description="Disordered" evidence="1">
    <location>
        <begin position="43"/>
        <end position="113"/>
    </location>
</feature>
<gene>
    <name evidence="2" type="ORF">F443_18295</name>
</gene>
<feature type="compositionally biased region" description="Basic and acidic residues" evidence="1">
    <location>
        <begin position="43"/>
        <end position="53"/>
    </location>
</feature>
<organism evidence="2 3">
    <name type="scientific">Phytophthora nicotianae P1569</name>
    <dbReference type="NCBI Taxonomy" id="1317065"/>
    <lineage>
        <taxon>Eukaryota</taxon>
        <taxon>Sar</taxon>
        <taxon>Stramenopiles</taxon>
        <taxon>Oomycota</taxon>
        <taxon>Peronosporomycetes</taxon>
        <taxon>Peronosporales</taxon>
        <taxon>Peronosporaceae</taxon>
        <taxon>Phytophthora</taxon>
    </lineage>
</organism>
<sequence>MKSKPKWSMARRPQRLYEQQLHDAMRQQRAELQLLLLDGRNENEQQWRARTEPTTRVADLWEDDDDGGGIELDSTSWSTIGTPPKTKDTDGVVTEADGPQSANMNDCSGTEGS</sequence>
<evidence type="ECO:0000313" key="3">
    <source>
        <dbReference type="Proteomes" id="UP000018721"/>
    </source>
</evidence>